<dbReference type="PROSITE" id="PS50222">
    <property type="entry name" value="EF_HAND_2"/>
    <property type="match status" value="1"/>
</dbReference>
<feature type="region of interest" description="Disordered" evidence="12">
    <location>
        <begin position="437"/>
        <end position="544"/>
    </location>
</feature>
<dbReference type="PROSITE" id="PS50004">
    <property type="entry name" value="C2"/>
    <property type="match status" value="2"/>
</dbReference>
<feature type="chain" id="PRO_5042621455" description="Phosphatidylserine decarboxylase 2 beta chain" evidence="11">
    <location>
        <begin position="1"/>
        <end position="1253"/>
    </location>
</feature>
<feature type="region of interest" description="Disordered" evidence="12">
    <location>
        <begin position="1"/>
        <end position="138"/>
    </location>
</feature>
<dbReference type="EC" id="4.1.1.65" evidence="11"/>
<keyword evidence="3" id="KW-0106">Calcium</keyword>
<dbReference type="InterPro" id="IPR002048">
    <property type="entry name" value="EF_hand_dom"/>
</dbReference>
<dbReference type="Proteomes" id="UP000322225">
    <property type="component" value="Chromosome 11"/>
</dbReference>
<feature type="compositionally biased region" description="Gly residues" evidence="12">
    <location>
        <begin position="88"/>
        <end position="98"/>
    </location>
</feature>
<keyword evidence="6 11" id="KW-0865">Zymogen</keyword>
<feature type="compositionally biased region" description="Low complexity" evidence="12">
    <location>
        <begin position="503"/>
        <end position="512"/>
    </location>
</feature>
<feature type="compositionally biased region" description="Polar residues" evidence="12">
    <location>
        <begin position="47"/>
        <end position="65"/>
    </location>
</feature>
<evidence type="ECO:0000256" key="4">
    <source>
        <dbReference type="ARBA" id="ARBA00023098"/>
    </source>
</evidence>
<dbReference type="GO" id="GO:0005795">
    <property type="term" value="C:Golgi stack"/>
    <property type="evidence" value="ECO:0007669"/>
    <property type="project" value="UniProtKB-UniRule"/>
</dbReference>
<dbReference type="GO" id="GO:0000139">
    <property type="term" value="C:Golgi membrane"/>
    <property type="evidence" value="ECO:0007669"/>
    <property type="project" value="UniProtKB-SubCell"/>
</dbReference>
<keyword evidence="8 11" id="KW-0456">Lyase</keyword>
<dbReference type="EMBL" id="CP144061">
    <property type="protein sequence ID" value="WWD21646.1"/>
    <property type="molecule type" value="Genomic_DNA"/>
</dbReference>
<sequence>MAPDMEAALALSDSNANANDQARHNTQRSHPRLKRLATKPLKLAASTFRNRPRSNSASRGQSPDRSTATSTEHSSSAPSIAEGKTGSSNGGGGGGGGVWRRRRSHHLHHSHMPVSSEAATLTPTQVASAARGPRKPLEGEEPAAWLRVRVVKAQDLVAKDRSGTSDPFLSLLMPPSSRQTTPVVKKTLNPTFPSESSTFDFPLYNSLSGVVGGRGLEGVLWDKDLMRKEYMGELAIPIEDWFPGGDVKLWSEDLPILTHRLLSTRRKHQVSGTVSFQIGFIPSKNASPNEDTLRKARMVYGAMVEQATIGRGAIGVLGVPAYKGIGTVKMRRKSTFDASDESEKSSISRFSSAKAAIKNSVSGNHKTSPLSSEVDRLGVEAEVEEDFDEDDILSDDGMSSSSSDEYEDAVDEEDDHQIPASESPSLVETLIEKMSGQTAGLPSGKPANVPQRPSEDQVPKTAGLLTPSHSQAMPRTPSRQTSLPGYFDSATTGRSGLDSGLSTPTITTPGGTKTRRPLFKRGKSRTGSQNQLQQIEKKSKKKKGFNFDAAQGREVLGIVILEIKGAADLPKLKNALRVSFDMDPFVVISFGKKVFRTRVIRHSLNPTWDEKLLFHVRRHESSYTMQFAVLDWDKVSGNDMVGTCTLPLSELVADAPKPDAETGLYDKEVDGKHEMKEFTLPISTDKDVAWEAKHSPKLTIRAKYEPYDALRQRFWRQYITQYDADDTGAMSITELTAMLDSLGSTLTRGTIEGYFSSCGKSADKDELTIEEVIKCLEGEVTKSRFEKQKVATDDFATTGTSTPAVAAQSAEHGLNMVGPAGNISSPVDPDELADHIRNSRPRNQEGTYGDEAAGNIVPIKAEDKEAGVPAVKVERTASFDGTTVSANGALTPQSVSSDADDAEGDLSSSPDDRERIINIKTCPLCHRPRLGKKTEQDIVTHLAVCASADWSRVDRIVTANYVTSSQAQRKFLSKIVNKVAIGSYALGANSANVIVQDRITGQLQEEKMAVYVRLGIRVLYKGAKTSMHGARARKLLKSLSVKQGLKYDSPSSVVDIPGFIAFHRLDVNEILDPLDSFKTFNQFFYRKLKPDARPVEEPDNPGRLVSCADSRMMAFETVSEATQIWIKGREFTVGRLLGPNYKDVADRYEGGALAIFRLAPQDYHRFHSPVKGKIGKMTMIDGEYYTVNPQAIRTTLDVYGENVRKVVPIQTEDFGLVMTVWVGAMMVGSILTSVEEGQEVDRADELGYFAFGGSTIVCLFEKGALTWDEDLLQNGRASIETLVRMGMGIGRSTRK</sequence>
<dbReference type="PANTHER" id="PTHR10067:SF17">
    <property type="entry name" value="PHOSPHATIDYLSERINE DECARBOXYLASE PROENZYME 2"/>
    <property type="match status" value="1"/>
</dbReference>
<dbReference type="Gene3D" id="1.10.238.10">
    <property type="entry name" value="EF-hand"/>
    <property type="match status" value="1"/>
</dbReference>
<proteinExistence type="inferred from homology"/>
<dbReference type="Pfam" id="PF00168">
    <property type="entry name" value="C2"/>
    <property type="match status" value="2"/>
</dbReference>
<evidence type="ECO:0000313" key="14">
    <source>
        <dbReference type="Proteomes" id="UP000322225"/>
    </source>
</evidence>
<dbReference type="GO" id="GO:0006646">
    <property type="term" value="P:phosphatidylethanolamine biosynthetic process"/>
    <property type="evidence" value="ECO:0007669"/>
    <property type="project" value="UniProtKB-UniRule"/>
</dbReference>
<feature type="site" description="Cleavage (non-hydrolytic); by autocatalysis" evidence="11">
    <location>
        <begin position="1253"/>
        <end position="1254"/>
    </location>
</feature>
<evidence type="ECO:0000256" key="3">
    <source>
        <dbReference type="ARBA" id="ARBA00022837"/>
    </source>
</evidence>
<feature type="compositionally biased region" description="Low complexity" evidence="12">
    <location>
        <begin position="66"/>
        <end position="81"/>
    </location>
</feature>
<dbReference type="OrthoDB" id="67700at2759"/>
<dbReference type="Gene3D" id="2.60.40.150">
    <property type="entry name" value="C2 domain"/>
    <property type="match status" value="2"/>
</dbReference>
<dbReference type="GO" id="GO:0005509">
    <property type="term" value="F:calcium ion binding"/>
    <property type="evidence" value="ECO:0007669"/>
    <property type="project" value="InterPro"/>
</dbReference>
<keyword evidence="9 11" id="KW-1208">Phospholipid metabolism</keyword>
<keyword evidence="10 11" id="KW-0670">Pyruvate</keyword>
<comment type="domain">
    <text evidence="11">The C2 domains have an essential, but non-catalytic function. They may facilitate interactions with other proteins and are required for lipid transport function.</text>
</comment>
<protein>
    <recommendedName>
        <fullName evidence="11">Phosphatidylserine decarboxylase proenzyme 2</fullName>
        <ecNumber evidence="11">4.1.1.65</ecNumber>
    </recommendedName>
    <component>
        <recommendedName>
            <fullName evidence="11">Phosphatidylserine decarboxylase 2 beta chain</fullName>
        </recommendedName>
    </component>
    <component>
        <recommendedName>
            <fullName evidence="11">Phosphatidylserine decarboxylase 2 alpha chain</fullName>
        </recommendedName>
    </component>
</protein>
<evidence type="ECO:0000256" key="8">
    <source>
        <dbReference type="ARBA" id="ARBA00023239"/>
    </source>
</evidence>
<evidence type="ECO:0000256" key="6">
    <source>
        <dbReference type="ARBA" id="ARBA00023145"/>
    </source>
</evidence>
<name>A0A5M6BY47_9TREE</name>
<feature type="compositionally biased region" description="Polar residues" evidence="12">
    <location>
        <begin position="525"/>
        <end position="534"/>
    </location>
</feature>
<dbReference type="SUPFAM" id="SSF49562">
    <property type="entry name" value="C2 domain (Calcium/lipid-binding domain, CaLB)"/>
    <property type="match status" value="2"/>
</dbReference>
<keyword evidence="14" id="KW-1185">Reference proteome</keyword>
<feature type="compositionally biased region" description="Basic residues" evidence="12">
    <location>
        <begin position="99"/>
        <end position="111"/>
    </location>
</feature>
<dbReference type="InterPro" id="IPR000008">
    <property type="entry name" value="C2_dom"/>
</dbReference>
<dbReference type="CDD" id="cd04039">
    <property type="entry name" value="C2_PSD"/>
    <property type="match status" value="1"/>
</dbReference>
<feature type="chain" id="PRO_5042621454" description="Phosphatidylserine decarboxylase 2 alpha chain" evidence="11">
    <location>
        <begin position="1254"/>
        <end position="1295"/>
    </location>
</feature>
<dbReference type="SUPFAM" id="SSF47473">
    <property type="entry name" value="EF-hand"/>
    <property type="match status" value="1"/>
</dbReference>
<feature type="active site" description="Charge relay system; for autoendoproteolytic cleavage activity" evidence="11">
    <location>
        <position position="1254"/>
    </location>
</feature>
<reference evidence="13" key="1">
    <citation type="submission" date="2017-08" db="EMBL/GenBank/DDBJ databases">
        <authorList>
            <person name="Cuomo C."/>
            <person name="Billmyre B."/>
            <person name="Heitman J."/>
        </authorList>
    </citation>
    <scope>NUCLEOTIDE SEQUENCE</scope>
    <source>
        <strain evidence="13">CBS 12478</strain>
    </source>
</reference>
<dbReference type="InterPro" id="IPR035892">
    <property type="entry name" value="C2_domain_sf"/>
</dbReference>
<feature type="compositionally biased region" description="Basic residues" evidence="12">
    <location>
        <begin position="513"/>
        <end position="524"/>
    </location>
</feature>
<dbReference type="GO" id="GO:0004609">
    <property type="term" value="F:phosphatidylserine decarboxylase activity"/>
    <property type="evidence" value="ECO:0007669"/>
    <property type="project" value="UniProtKB-UniRule"/>
</dbReference>
<comment type="cofactor">
    <cofactor evidence="11">
        <name>pyruvate</name>
        <dbReference type="ChEBI" id="CHEBI:15361"/>
    </cofactor>
    <text evidence="11">Binds 1 pyruvoyl group covalently per subunit.</text>
</comment>
<dbReference type="InterPro" id="IPR003817">
    <property type="entry name" value="PS_Dcarbxylase"/>
</dbReference>
<keyword evidence="5 11" id="KW-0472">Membrane</keyword>
<dbReference type="PROSITE" id="PS00018">
    <property type="entry name" value="EF_HAND_1"/>
    <property type="match status" value="1"/>
</dbReference>
<comment type="catalytic activity">
    <reaction evidence="11">
        <text>a 1,2-diacyl-sn-glycero-3-phospho-L-serine + H(+) = a 1,2-diacyl-sn-glycero-3-phosphoethanolamine + CO2</text>
        <dbReference type="Rhea" id="RHEA:20828"/>
        <dbReference type="ChEBI" id="CHEBI:15378"/>
        <dbReference type="ChEBI" id="CHEBI:16526"/>
        <dbReference type="ChEBI" id="CHEBI:57262"/>
        <dbReference type="ChEBI" id="CHEBI:64612"/>
        <dbReference type="EC" id="4.1.1.65"/>
    </reaction>
</comment>
<evidence type="ECO:0000256" key="9">
    <source>
        <dbReference type="ARBA" id="ARBA00023264"/>
    </source>
</evidence>
<feature type="active site" description="Charge relay system; for autoendoproteolytic cleavage activity" evidence="11">
    <location>
        <position position="1109"/>
    </location>
</feature>
<accession>A0A5M6BY47</accession>
<evidence type="ECO:0000256" key="10">
    <source>
        <dbReference type="ARBA" id="ARBA00023317"/>
    </source>
</evidence>
<dbReference type="InterPro" id="IPR011992">
    <property type="entry name" value="EF-hand-dom_pair"/>
</dbReference>
<dbReference type="InterPro" id="IPR033179">
    <property type="entry name" value="PSD_type2_pro"/>
</dbReference>
<evidence type="ECO:0000313" key="13">
    <source>
        <dbReference type="EMBL" id="WWD21646.1"/>
    </source>
</evidence>
<feature type="compositionally biased region" description="Polar residues" evidence="12">
    <location>
        <begin position="883"/>
        <end position="897"/>
    </location>
</feature>
<feature type="compositionally biased region" description="Acidic residues" evidence="12">
    <location>
        <begin position="404"/>
        <end position="415"/>
    </location>
</feature>
<feature type="region of interest" description="Disordered" evidence="12">
    <location>
        <begin position="383"/>
        <end position="423"/>
    </location>
</feature>
<evidence type="ECO:0000256" key="2">
    <source>
        <dbReference type="ARBA" id="ARBA00022793"/>
    </source>
</evidence>
<comment type="subunit">
    <text evidence="11">Heterodimer of a large membrane-associated beta subunit and a small pyruvoyl-containing alpha subunit.</text>
</comment>
<comment type="PTM">
    <text evidence="11">Is synthesized initially as an inactive proenzyme. Formation of the active enzyme involves a self-maturation process in which the active site pyruvoyl group is generated from an internal serine residue via an autocatalytic post-translational modification. Two non-identical subunits are generated from the proenzyme in this reaction, and the pyruvate is formed at the N-terminus of the alpha chain, which is derived from the carboxyl end of the proenzyme. The autoendoproteolytic cleavage occurs by a canonical serine protease mechanism, in which the side chain hydroxyl group of the serine supplies its oxygen atom to form the C-terminus of the beta chain, while the remainder of the serine residue undergoes an oxidative deamination to produce ammonia and the pyruvoyl prosthetic group on the alpha chain. During this reaction, the Ser that is part of the protease active site of the proenzyme becomes the pyruvoyl prosthetic group, which constitutes an essential element of the active site of the mature decarboxylase.</text>
</comment>
<keyword evidence="2 11" id="KW-0210">Decarboxylase</keyword>
<evidence type="ECO:0000256" key="1">
    <source>
        <dbReference type="ARBA" id="ARBA00022516"/>
    </source>
</evidence>
<keyword evidence="11" id="KW-0333">Golgi apparatus</keyword>
<dbReference type="PANTHER" id="PTHR10067">
    <property type="entry name" value="PHOSPHATIDYLSERINE DECARBOXYLASE"/>
    <property type="match status" value="1"/>
</dbReference>
<dbReference type="SMART" id="SM00239">
    <property type="entry name" value="C2"/>
    <property type="match status" value="2"/>
</dbReference>
<feature type="compositionally biased region" description="Polar residues" evidence="12">
    <location>
        <begin position="467"/>
        <end position="494"/>
    </location>
</feature>
<evidence type="ECO:0000256" key="12">
    <source>
        <dbReference type="SAM" id="MobiDB-lite"/>
    </source>
</evidence>
<keyword evidence="11" id="KW-0967">Endosome</keyword>
<organism evidence="13 14">
    <name type="scientific">Kwoniella shandongensis</name>
    <dbReference type="NCBI Taxonomy" id="1734106"/>
    <lineage>
        <taxon>Eukaryota</taxon>
        <taxon>Fungi</taxon>
        <taxon>Dikarya</taxon>
        <taxon>Basidiomycota</taxon>
        <taxon>Agaricomycotina</taxon>
        <taxon>Tremellomycetes</taxon>
        <taxon>Tremellales</taxon>
        <taxon>Cryptococcaceae</taxon>
        <taxon>Kwoniella</taxon>
    </lineage>
</organism>
<reference evidence="13" key="2">
    <citation type="submission" date="2024-01" db="EMBL/GenBank/DDBJ databases">
        <title>Comparative genomics of Cryptococcus and Kwoniella reveals pathogenesis evolution and contrasting modes of karyotype evolution via chromosome fusion or intercentromeric recombination.</title>
        <authorList>
            <person name="Coelho M.A."/>
            <person name="David-Palma M."/>
            <person name="Shea T."/>
            <person name="Bowers K."/>
            <person name="McGinley-Smith S."/>
            <person name="Mohammad A.W."/>
            <person name="Gnirke A."/>
            <person name="Yurkov A.M."/>
            <person name="Nowrousian M."/>
            <person name="Sun S."/>
            <person name="Cuomo C.A."/>
            <person name="Heitman J."/>
        </authorList>
    </citation>
    <scope>NUCLEOTIDE SEQUENCE</scope>
    <source>
        <strain evidence="13">CBS 12478</strain>
    </source>
</reference>
<evidence type="ECO:0000256" key="5">
    <source>
        <dbReference type="ARBA" id="ARBA00023136"/>
    </source>
</evidence>
<feature type="modified residue" description="Pyruvic acid (Ser); by autocatalysis" evidence="11">
    <location>
        <position position="1254"/>
    </location>
</feature>
<feature type="compositionally biased region" description="Polar residues" evidence="12">
    <location>
        <begin position="117"/>
        <end position="127"/>
    </location>
</feature>
<feature type="active site" description="Schiff-base intermediate with substrate; via pyruvic acid; for decarboxylase activity" evidence="11">
    <location>
        <position position="1254"/>
    </location>
</feature>
<comment type="subcellular location">
    <subcellularLocation>
        <location evidence="11">Golgi apparatus membrane</location>
        <topology evidence="11">Peripheral membrane protein</topology>
        <orientation evidence="11">Cytoplasmic side</orientation>
    </subcellularLocation>
    <subcellularLocation>
        <location evidence="11">Endosome membrane</location>
        <topology evidence="11">Peripheral membrane protein</topology>
        <orientation evidence="11">Cytoplasmic side</orientation>
    </subcellularLocation>
</comment>
<feature type="compositionally biased region" description="Low complexity" evidence="12">
    <location>
        <begin position="7"/>
        <end position="20"/>
    </location>
</feature>
<keyword evidence="4 11" id="KW-0443">Lipid metabolism</keyword>
<evidence type="ECO:0000256" key="11">
    <source>
        <dbReference type="HAMAP-Rule" id="MF_03209"/>
    </source>
</evidence>
<dbReference type="Pfam" id="PF02666">
    <property type="entry name" value="PS_Dcarbxylase"/>
    <property type="match status" value="1"/>
</dbReference>
<evidence type="ECO:0000256" key="7">
    <source>
        <dbReference type="ARBA" id="ARBA00023209"/>
    </source>
</evidence>
<comment type="pathway">
    <text evidence="11">Phospholipid metabolism; phosphatidylethanolamine biosynthesis; phosphatidylethanolamine from CDP-diacylglycerol: step 2/2.</text>
</comment>
<feature type="active site" description="Charge relay system; for autoendoproteolytic cleavage activity" evidence="11">
    <location>
        <position position="1167"/>
    </location>
</feature>
<keyword evidence="7 11" id="KW-0594">Phospholipid biosynthesis</keyword>
<keyword evidence="1 11" id="KW-0444">Lipid biosynthesis</keyword>
<dbReference type="GO" id="GO:0016540">
    <property type="term" value="P:protein autoprocessing"/>
    <property type="evidence" value="ECO:0007669"/>
    <property type="project" value="UniProtKB-UniRule"/>
</dbReference>
<feature type="region of interest" description="Disordered" evidence="12">
    <location>
        <begin position="883"/>
        <end position="911"/>
    </location>
</feature>
<dbReference type="GO" id="GO:0010008">
    <property type="term" value="C:endosome membrane"/>
    <property type="evidence" value="ECO:0007669"/>
    <property type="project" value="UniProtKB-SubCell"/>
</dbReference>
<feature type="compositionally biased region" description="Basic residues" evidence="12">
    <location>
        <begin position="25"/>
        <end position="37"/>
    </location>
</feature>
<feature type="compositionally biased region" description="Acidic residues" evidence="12">
    <location>
        <begin position="383"/>
        <end position="394"/>
    </location>
</feature>
<dbReference type="InterPro" id="IPR018247">
    <property type="entry name" value="EF_Hand_1_Ca_BS"/>
</dbReference>
<dbReference type="HAMAP" id="MF_00663">
    <property type="entry name" value="PS_decarb_PSD_B_type2"/>
    <property type="match status" value="1"/>
</dbReference>
<gene>
    <name evidence="11" type="primary">PSD2</name>
    <name evidence="13" type="ORF">CI109_106132</name>
</gene>
<comment type="similarity">
    <text evidence="11">Belongs to the phosphatidylserine decarboxylase family. PSD-B subfamily. Eukaryotic type II sub-subfamily.</text>
</comment>
<comment type="function">
    <text evidence="11">Catalyzes the formation of phosphatidylethanolamine (PtdEtn) from phosphatidylserine (PtdSer). Plays a central role in phospholipid metabolism and in the interorganelle trafficking of phosphatidylserine.</text>
</comment>